<dbReference type="PANTHER" id="PTHR11803:SF39">
    <property type="entry name" value="2-IMINOBUTANOATE_2-IMINOPROPANOATE DEAMINASE"/>
    <property type="match status" value="1"/>
</dbReference>
<protein>
    <submittedName>
        <fullName evidence="2">Regulator</fullName>
    </submittedName>
</protein>
<gene>
    <name evidence="2" type="ORF">CS006_02175</name>
</gene>
<proteinExistence type="inferred from homology"/>
<accession>A0A2M9HAZ1</accession>
<dbReference type="AlphaFoldDB" id="A0A2M9HAZ1"/>
<sequence length="133" mass="13821">MVDKLEEVATAYAPAALGAYSQAVKANGFVFVSGQLGIDPHTGELAGTTAGEQTAQALKNIKHILDAAGSGIENVVRATIYMKNVDDFKEIDGEYAKAFIGSVKPARVAFGGNNIPKGALVEIDAIAVLNDVD</sequence>
<evidence type="ECO:0000256" key="1">
    <source>
        <dbReference type="ARBA" id="ARBA00010552"/>
    </source>
</evidence>
<comment type="caution">
    <text evidence="2">The sequence shown here is derived from an EMBL/GenBank/DDBJ whole genome shotgun (WGS) entry which is preliminary data.</text>
</comment>
<organism evidence="2 3">
    <name type="scientific">Bifidobacterium primatium</name>
    <dbReference type="NCBI Taxonomy" id="2045438"/>
    <lineage>
        <taxon>Bacteria</taxon>
        <taxon>Bacillati</taxon>
        <taxon>Actinomycetota</taxon>
        <taxon>Actinomycetes</taxon>
        <taxon>Bifidobacteriales</taxon>
        <taxon>Bifidobacteriaceae</taxon>
        <taxon>Bifidobacterium</taxon>
    </lineage>
</organism>
<dbReference type="PANTHER" id="PTHR11803">
    <property type="entry name" value="2-IMINOBUTANOATE/2-IMINOPROPANOATE DEAMINASE RIDA"/>
    <property type="match status" value="1"/>
</dbReference>
<dbReference type="InterPro" id="IPR006175">
    <property type="entry name" value="YjgF/YER057c/UK114"/>
</dbReference>
<dbReference type="Gene3D" id="3.30.1330.40">
    <property type="entry name" value="RutC-like"/>
    <property type="match status" value="1"/>
</dbReference>
<reference evidence="2 3" key="1">
    <citation type="submission" date="2017-10" db="EMBL/GenBank/DDBJ databases">
        <title>Draft genome sequences of strains TRE 1, TRE 9, TRE H and TRI 7, isolated from tamarins, belonging to four potential novel Bifidobacterium species.</title>
        <authorList>
            <person name="Mattarelli P."/>
            <person name="Modesto M."/>
            <person name="Puglisi E."/>
            <person name="Morelli L."/>
            <person name="Spezio C."/>
            <person name="Bonetti A."/>
            <person name="Sandri C."/>
        </authorList>
    </citation>
    <scope>NUCLEOTIDE SEQUENCE [LARGE SCALE GENOMIC DNA]</scope>
    <source>
        <strain evidence="3">TRE1</strain>
    </source>
</reference>
<dbReference type="EMBL" id="PEBI01000001">
    <property type="protein sequence ID" value="PJM73978.1"/>
    <property type="molecule type" value="Genomic_DNA"/>
</dbReference>
<name>A0A2M9HAZ1_9BIFI</name>
<comment type="similarity">
    <text evidence="1">Belongs to the RutC family.</text>
</comment>
<dbReference type="FunFam" id="3.30.1330.40:FF:000001">
    <property type="entry name" value="L-PSP family endoribonuclease"/>
    <property type="match status" value="1"/>
</dbReference>
<dbReference type="OrthoDB" id="8684161at2"/>
<dbReference type="InterPro" id="IPR006056">
    <property type="entry name" value="RidA"/>
</dbReference>
<dbReference type="CDD" id="cd00448">
    <property type="entry name" value="YjgF_YER057c_UK114_family"/>
    <property type="match status" value="1"/>
</dbReference>
<keyword evidence="3" id="KW-1185">Reference proteome</keyword>
<evidence type="ECO:0000313" key="3">
    <source>
        <dbReference type="Proteomes" id="UP000229095"/>
    </source>
</evidence>
<evidence type="ECO:0000313" key="2">
    <source>
        <dbReference type="EMBL" id="PJM73978.1"/>
    </source>
</evidence>
<dbReference type="GO" id="GO:0019239">
    <property type="term" value="F:deaminase activity"/>
    <property type="evidence" value="ECO:0007669"/>
    <property type="project" value="TreeGrafter"/>
</dbReference>
<dbReference type="SUPFAM" id="SSF55298">
    <property type="entry name" value="YjgF-like"/>
    <property type="match status" value="1"/>
</dbReference>
<dbReference type="RefSeq" id="WP_100510121.1">
    <property type="nucleotide sequence ID" value="NZ_PEBI01000001.1"/>
</dbReference>
<dbReference type="NCBIfam" id="TIGR00004">
    <property type="entry name" value="Rid family detoxifying hydrolase"/>
    <property type="match status" value="1"/>
</dbReference>
<dbReference type="Proteomes" id="UP000229095">
    <property type="component" value="Unassembled WGS sequence"/>
</dbReference>
<dbReference type="InterPro" id="IPR035959">
    <property type="entry name" value="RutC-like_sf"/>
</dbReference>
<dbReference type="GO" id="GO:0005829">
    <property type="term" value="C:cytosol"/>
    <property type="evidence" value="ECO:0007669"/>
    <property type="project" value="TreeGrafter"/>
</dbReference>
<dbReference type="Pfam" id="PF01042">
    <property type="entry name" value="Ribonuc_L-PSP"/>
    <property type="match status" value="1"/>
</dbReference>